<sequence>MNKNKLSNCIKMLNLLKRKGKMKSKELAMELNVSERQIRTYSKNIEDAGVPLCSETGRYGGYYLLDTAIIPELGLEKEEYASLLNAKEFLKNENNFVLLEEYENALDKINIAVKEKEESDPKEYILSDSRPNINLETEKKKYLDISNATTSRIKLKINYFSLKSGLQERIIRPYALFMYKGFYYCIGYCELRNEIRDFKLSRMKEYEIIKENFDMPSDFNIKDYIGKSSIFNSEECDIKLKIKMPMAILVSERIWADNQKITFNEDNSIIFEAKIGLNPELTTWILSMGSCVEVLKPEKLRKEIKEEIGKLKNIYEVL</sequence>
<feature type="domain" description="Helix-turn-helix type 11" evidence="2">
    <location>
        <begin position="11"/>
        <end position="62"/>
    </location>
</feature>
<evidence type="ECO:0000256" key="1">
    <source>
        <dbReference type="SAM" id="Coils"/>
    </source>
</evidence>
<dbReference type="InterPro" id="IPR013196">
    <property type="entry name" value="HTH_11"/>
</dbReference>
<keyword evidence="5" id="KW-0238">DNA-binding</keyword>
<dbReference type="PROSITE" id="PS52050">
    <property type="entry name" value="WYL"/>
    <property type="match status" value="1"/>
</dbReference>
<evidence type="ECO:0000259" key="4">
    <source>
        <dbReference type="Pfam" id="PF25583"/>
    </source>
</evidence>
<keyword evidence="6" id="KW-1185">Reference proteome</keyword>
<dbReference type="Pfam" id="PF13280">
    <property type="entry name" value="WYL"/>
    <property type="match status" value="1"/>
</dbReference>
<dbReference type="AlphaFoldDB" id="A0A1M6TUB9"/>
<protein>
    <submittedName>
        <fullName evidence="5">Predicted DNA-binding transcriptional regulator YafY, contains an HTH and WYL domains</fullName>
    </submittedName>
</protein>
<evidence type="ECO:0000313" key="5">
    <source>
        <dbReference type="EMBL" id="SHK60490.1"/>
    </source>
</evidence>
<dbReference type="PANTHER" id="PTHR34580:SF1">
    <property type="entry name" value="PROTEIN PAFC"/>
    <property type="match status" value="1"/>
</dbReference>
<dbReference type="EMBL" id="FRAE01000107">
    <property type="protein sequence ID" value="SHK60490.1"/>
    <property type="molecule type" value="Genomic_DNA"/>
</dbReference>
<dbReference type="Pfam" id="PF08279">
    <property type="entry name" value="HTH_11"/>
    <property type="match status" value="1"/>
</dbReference>
<evidence type="ECO:0000313" key="6">
    <source>
        <dbReference type="Proteomes" id="UP000242497"/>
    </source>
</evidence>
<dbReference type="InterPro" id="IPR026881">
    <property type="entry name" value="WYL_dom"/>
</dbReference>
<dbReference type="InterPro" id="IPR036388">
    <property type="entry name" value="WH-like_DNA-bd_sf"/>
</dbReference>
<dbReference type="PANTHER" id="PTHR34580">
    <property type="match status" value="1"/>
</dbReference>
<dbReference type="GO" id="GO:0003677">
    <property type="term" value="F:DNA binding"/>
    <property type="evidence" value="ECO:0007669"/>
    <property type="project" value="UniProtKB-KW"/>
</dbReference>
<feature type="coiled-coil region" evidence="1">
    <location>
        <begin position="73"/>
        <end position="119"/>
    </location>
</feature>
<reference evidence="6" key="1">
    <citation type="submission" date="2016-11" db="EMBL/GenBank/DDBJ databases">
        <authorList>
            <person name="Varghese N."/>
            <person name="Submissions S."/>
        </authorList>
    </citation>
    <scope>NUCLEOTIDE SEQUENCE [LARGE SCALE GENOMIC DNA]</scope>
    <source>
        <strain evidence="6">DSM 15518</strain>
    </source>
</reference>
<name>A0A1M6TUB9_9FIRM</name>
<gene>
    <name evidence="5" type="ORF">SAMN02744037_02679</name>
</gene>
<dbReference type="InterPro" id="IPR057727">
    <property type="entry name" value="WCX_dom"/>
</dbReference>
<dbReference type="RefSeq" id="WP_072890860.1">
    <property type="nucleotide sequence ID" value="NZ_FRAE01000107.1"/>
</dbReference>
<dbReference type="InterPro" id="IPR051534">
    <property type="entry name" value="CBASS_pafABC_assoc_protein"/>
</dbReference>
<keyword evidence="1" id="KW-0175">Coiled coil</keyword>
<proteinExistence type="predicted"/>
<evidence type="ECO:0000259" key="2">
    <source>
        <dbReference type="Pfam" id="PF08279"/>
    </source>
</evidence>
<evidence type="ECO:0000259" key="3">
    <source>
        <dbReference type="Pfam" id="PF13280"/>
    </source>
</evidence>
<accession>A0A1M6TUB9</accession>
<feature type="domain" description="WYL" evidence="3">
    <location>
        <begin position="144"/>
        <end position="207"/>
    </location>
</feature>
<feature type="domain" description="WCX" evidence="4">
    <location>
        <begin position="236"/>
        <end position="310"/>
    </location>
</feature>
<dbReference type="OrthoDB" id="9815009at2"/>
<dbReference type="STRING" id="1123349.SAMN02744037_02679"/>
<dbReference type="Proteomes" id="UP000242497">
    <property type="component" value="Unassembled WGS sequence"/>
</dbReference>
<organism evidence="5 6">
    <name type="scientific">Tepidibacter formicigenes DSM 15518</name>
    <dbReference type="NCBI Taxonomy" id="1123349"/>
    <lineage>
        <taxon>Bacteria</taxon>
        <taxon>Bacillati</taxon>
        <taxon>Bacillota</taxon>
        <taxon>Clostridia</taxon>
        <taxon>Peptostreptococcales</taxon>
        <taxon>Peptostreptococcaceae</taxon>
        <taxon>Tepidibacter</taxon>
    </lineage>
</organism>
<dbReference type="Gene3D" id="1.10.10.10">
    <property type="entry name" value="Winged helix-like DNA-binding domain superfamily/Winged helix DNA-binding domain"/>
    <property type="match status" value="1"/>
</dbReference>
<dbReference type="Pfam" id="PF25583">
    <property type="entry name" value="WCX"/>
    <property type="match status" value="1"/>
</dbReference>